<dbReference type="GO" id="GO:0005524">
    <property type="term" value="F:ATP binding"/>
    <property type="evidence" value="ECO:0007669"/>
    <property type="project" value="UniProtKB-UniRule"/>
</dbReference>
<dbReference type="Gene3D" id="3.10.110.10">
    <property type="entry name" value="Ubiquitin Conjugating Enzyme"/>
    <property type="match status" value="1"/>
</dbReference>
<dbReference type="SMART" id="SM00212">
    <property type="entry name" value="UBCc"/>
    <property type="match status" value="1"/>
</dbReference>
<feature type="non-terminal residue" evidence="8">
    <location>
        <position position="1"/>
    </location>
</feature>
<proteinExistence type="inferred from homology"/>
<feature type="region of interest" description="Disordered" evidence="5">
    <location>
        <begin position="212"/>
        <end position="253"/>
    </location>
</feature>
<dbReference type="InterPro" id="IPR023313">
    <property type="entry name" value="UBQ-conjugating_AS"/>
</dbReference>
<dbReference type="GO" id="GO:0016740">
    <property type="term" value="F:transferase activity"/>
    <property type="evidence" value="ECO:0007669"/>
    <property type="project" value="UniProtKB-KW"/>
</dbReference>
<comment type="similarity">
    <text evidence="4">Belongs to the ubiquitin-conjugating enzyme family.</text>
</comment>
<evidence type="ECO:0000313" key="8">
    <source>
        <dbReference type="EMBL" id="CAF2066347.1"/>
    </source>
</evidence>
<dbReference type="EMBL" id="CAJNRE010007576">
    <property type="protein sequence ID" value="CAF2066347.1"/>
    <property type="molecule type" value="Genomic_DNA"/>
</dbReference>
<evidence type="ECO:0000259" key="7">
    <source>
        <dbReference type="PROSITE" id="PS50127"/>
    </source>
</evidence>
<evidence type="ECO:0000256" key="1">
    <source>
        <dbReference type="ARBA" id="ARBA00022679"/>
    </source>
</evidence>
<keyword evidence="1" id="KW-0808">Transferase</keyword>
<dbReference type="PROSITE" id="PS00183">
    <property type="entry name" value="UBC_1"/>
    <property type="match status" value="1"/>
</dbReference>
<dbReference type="SUPFAM" id="SSF54495">
    <property type="entry name" value="UBC-like"/>
    <property type="match status" value="1"/>
</dbReference>
<accession>A0A816QW38</accession>
<dbReference type="AlphaFoldDB" id="A0A816QW38"/>
<protein>
    <recommendedName>
        <fullName evidence="7">UBC core domain-containing protein</fullName>
    </recommendedName>
</protein>
<evidence type="ECO:0000256" key="4">
    <source>
        <dbReference type="RuleBase" id="RU362109"/>
    </source>
</evidence>
<keyword evidence="2 4" id="KW-0833">Ubl conjugation pathway</keyword>
<feature type="compositionally biased region" description="Basic and acidic residues" evidence="5">
    <location>
        <begin position="228"/>
        <end position="240"/>
    </location>
</feature>
<dbReference type="CDD" id="cd23790">
    <property type="entry name" value="UBCc_UBE2A_2B"/>
    <property type="match status" value="1"/>
</dbReference>
<dbReference type="InterPro" id="IPR016135">
    <property type="entry name" value="UBQ-conjugating_enzyme/RWD"/>
</dbReference>
<feature type="transmembrane region" description="Helical" evidence="6">
    <location>
        <begin position="20"/>
        <end position="44"/>
    </location>
</feature>
<evidence type="ECO:0000256" key="5">
    <source>
        <dbReference type="SAM" id="MobiDB-lite"/>
    </source>
</evidence>
<keyword evidence="4" id="KW-0067">ATP-binding</keyword>
<dbReference type="PANTHER" id="PTHR24067">
    <property type="entry name" value="UBIQUITIN-CONJUGATING ENZYME E2"/>
    <property type="match status" value="1"/>
</dbReference>
<feature type="active site" description="Glycyl thioester intermediate" evidence="3">
    <location>
        <position position="159"/>
    </location>
</feature>
<organism evidence="8 9">
    <name type="scientific">Rotaria magnacalcarata</name>
    <dbReference type="NCBI Taxonomy" id="392030"/>
    <lineage>
        <taxon>Eukaryota</taxon>
        <taxon>Metazoa</taxon>
        <taxon>Spiralia</taxon>
        <taxon>Gnathifera</taxon>
        <taxon>Rotifera</taxon>
        <taxon>Eurotatoria</taxon>
        <taxon>Bdelloidea</taxon>
        <taxon>Philodinida</taxon>
        <taxon>Philodinidae</taxon>
        <taxon>Rotaria</taxon>
    </lineage>
</organism>
<feature type="domain" description="UBC core" evidence="7">
    <location>
        <begin position="74"/>
        <end position="221"/>
    </location>
</feature>
<keyword evidence="6" id="KW-0812">Transmembrane</keyword>
<dbReference type="Pfam" id="PF00179">
    <property type="entry name" value="UQ_con"/>
    <property type="match status" value="1"/>
</dbReference>
<sequence length="253" mass="28776">ALKNTATHVESSQNYTKYSIVFFFCASLLIHNSFLCESFNRLFFYQIILFFTKKTMSSPDSSSNLPAATTSTITAQRRLMRDLRDLTQHPVEGINAAPISSDNIFYWNAILDGPEDSLFEDGNFVLSLKFPQDYPNRAPEVKFITKIFHPNIYMDGSICLDILQHRWSASLDVSTLLVSIRSLLTDPNPASPANSEAAMLYQNHRRDYERRVREYIDQQLQEDDDSEENYKGKSTADKKNNVLTTSSASPSSD</sequence>
<evidence type="ECO:0000313" key="9">
    <source>
        <dbReference type="Proteomes" id="UP000663824"/>
    </source>
</evidence>
<evidence type="ECO:0000256" key="3">
    <source>
        <dbReference type="PROSITE-ProRule" id="PRU10133"/>
    </source>
</evidence>
<dbReference type="InterPro" id="IPR050113">
    <property type="entry name" value="Ub_conjugating_enzyme"/>
</dbReference>
<name>A0A816QW38_9BILA</name>
<gene>
    <name evidence="8" type="ORF">MBJ925_LOCUS15862</name>
</gene>
<keyword evidence="6" id="KW-0472">Membrane</keyword>
<keyword evidence="6" id="KW-1133">Transmembrane helix</keyword>
<dbReference type="InterPro" id="IPR000608">
    <property type="entry name" value="UBC"/>
</dbReference>
<comment type="caution">
    <text evidence="8">The sequence shown here is derived from an EMBL/GenBank/DDBJ whole genome shotgun (WGS) entry which is preliminary data.</text>
</comment>
<feature type="compositionally biased region" description="Polar residues" evidence="5">
    <location>
        <begin position="241"/>
        <end position="253"/>
    </location>
</feature>
<evidence type="ECO:0000256" key="6">
    <source>
        <dbReference type="SAM" id="Phobius"/>
    </source>
</evidence>
<dbReference type="PROSITE" id="PS50127">
    <property type="entry name" value="UBC_2"/>
    <property type="match status" value="1"/>
</dbReference>
<dbReference type="FunFam" id="3.10.110.10:FF:000090">
    <property type="entry name" value="Ubiquitin-conjugating enzyme E2-17 kDa"/>
    <property type="match status" value="1"/>
</dbReference>
<evidence type="ECO:0000256" key="2">
    <source>
        <dbReference type="ARBA" id="ARBA00022786"/>
    </source>
</evidence>
<keyword evidence="4" id="KW-0547">Nucleotide-binding</keyword>
<dbReference type="Proteomes" id="UP000663824">
    <property type="component" value="Unassembled WGS sequence"/>
</dbReference>
<reference evidence="8" key="1">
    <citation type="submission" date="2021-02" db="EMBL/GenBank/DDBJ databases">
        <authorList>
            <person name="Nowell W R."/>
        </authorList>
    </citation>
    <scope>NUCLEOTIDE SEQUENCE</scope>
</reference>